<dbReference type="InterPro" id="IPR027417">
    <property type="entry name" value="P-loop_NTPase"/>
</dbReference>
<dbReference type="Gene3D" id="3.40.50.300">
    <property type="entry name" value="P-loop containing nucleotide triphosphate hydrolases"/>
    <property type="match status" value="1"/>
</dbReference>
<dbReference type="InterPro" id="IPR017871">
    <property type="entry name" value="ABC_transporter-like_CS"/>
</dbReference>
<keyword evidence="1" id="KW-0813">Transport</keyword>
<dbReference type="InterPro" id="IPR013611">
    <property type="entry name" value="Transp-assoc_OB_typ2"/>
</dbReference>
<dbReference type="InterPro" id="IPR008995">
    <property type="entry name" value="Mo/tungstate-bd_C_term_dom"/>
</dbReference>
<dbReference type="SUPFAM" id="SSF50331">
    <property type="entry name" value="MOP-like"/>
    <property type="match status" value="1"/>
</dbReference>
<dbReference type="AlphaFoldDB" id="A0A8A4TVF1"/>
<evidence type="ECO:0000259" key="4">
    <source>
        <dbReference type="PROSITE" id="PS50893"/>
    </source>
</evidence>
<evidence type="ECO:0000256" key="2">
    <source>
        <dbReference type="ARBA" id="ARBA00022741"/>
    </source>
</evidence>
<dbReference type="Proteomes" id="UP000663929">
    <property type="component" value="Chromosome"/>
</dbReference>
<feature type="domain" description="ABC transporter" evidence="4">
    <location>
        <begin position="2"/>
        <end position="232"/>
    </location>
</feature>
<sequence>MLQFQSVTKRFGPRAAVDRVSLTIGHGEIFSLLGPSGCGKTTLLRMAAGFESPDAGRILLADEDITELPPNRRALNTIFQNYALFPHLNVRRNIAFGPRLAGWTKARIADETDRLLHLVQLESHADHKPDTLSGGQKQRVALARALILKPRILLLDEPFAALDLQLRRRMLLELERLQREIGVTFVFVTHDQTEAMSISHRVAVMADGRILQSGTPREIYDRPANRCVAAFIGDANLLNGVLNAGDSGLHLATEAGPRIPIHQTEPWMTTGTAATLCLRPEHLTLCTAEPPAEPGREALLGTVRDAIYLGTHTQFVVAAADRDWIALQHHGGPGEARFLPSIGDDLWLTFDHRHCRPLPNAPHTTPPPNEGATP</sequence>
<keyword evidence="3 5" id="KW-0067">ATP-binding</keyword>
<dbReference type="Pfam" id="PF08402">
    <property type="entry name" value="TOBE_2"/>
    <property type="match status" value="1"/>
</dbReference>
<dbReference type="InterPro" id="IPR003439">
    <property type="entry name" value="ABC_transporter-like_ATP-bd"/>
</dbReference>
<protein>
    <submittedName>
        <fullName evidence="5">ABC transporter ATP-binding protein</fullName>
    </submittedName>
</protein>
<dbReference type="GO" id="GO:0005524">
    <property type="term" value="F:ATP binding"/>
    <property type="evidence" value="ECO:0007669"/>
    <property type="project" value="UniProtKB-KW"/>
</dbReference>
<dbReference type="GO" id="GO:0015697">
    <property type="term" value="P:quaternary ammonium group transport"/>
    <property type="evidence" value="ECO:0007669"/>
    <property type="project" value="UniProtKB-ARBA"/>
</dbReference>
<dbReference type="PANTHER" id="PTHR42781:SF4">
    <property type="entry name" value="SPERMIDINE_PUTRESCINE IMPORT ATP-BINDING PROTEIN POTA"/>
    <property type="match status" value="1"/>
</dbReference>
<dbReference type="EMBL" id="CP071793">
    <property type="protein sequence ID" value="QTD50505.1"/>
    <property type="molecule type" value="Genomic_DNA"/>
</dbReference>
<dbReference type="InterPro" id="IPR050093">
    <property type="entry name" value="ABC_SmlMolc_Importer"/>
</dbReference>
<keyword evidence="2" id="KW-0547">Nucleotide-binding</keyword>
<evidence type="ECO:0000313" key="6">
    <source>
        <dbReference type="Proteomes" id="UP000663929"/>
    </source>
</evidence>
<dbReference type="SMART" id="SM00382">
    <property type="entry name" value="AAA"/>
    <property type="match status" value="1"/>
</dbReference>
<dbReference type="FunFam" id="3.40.50.300:FF:000425">
    <property type="entry name" value="Probable ABC transporter, ATP-binding subunit"/>
    <property type="match status" value="1"/>
</dbReference>
<reference evidence="5" key="1">
    <citation type="submission" date="2021-03" db="EMBL/GenBank/DDBJ databases">
        <title>Acanthopleuribacteraceae sp. M133.</title>
        <authorList>
            <person name="Wang G."/>
        </authorList>
    </citation>
    <scope>NUCLEOTIDE SEQUENCE</scope>
    <source>
        <strain evidence="5">M133</strain>
    </source>
</reference>
<name>A0A8A4TVF1_SULCO</name>
<dbReference type="PROSITE" id="PS50893">
    <property type="entry name" value="ABC_TRANSPORTER_2"/>
    <property type="match status" value="1"/>
</dbReference>
<organism evidence="5 6">
    <name type="scientific">Sulfidibacter corallicola</name>
    <dbReference type="NCBI Taxonomy" id="2818388"/>
    <lineage>
        <taxon>Bacteria</taxon>
        <taxon>Pseudomonadati</taxon>
        <taxon>Acidobacteriota</taxon>
        <taxon>Holophagae</taxon>
        <taxon>Acanthopleuribacterales</taxon>
        <taxon>Acanthopleuribacteraceae</taxon>
        <taxon>Sulfidibacter</taxon>
    </lineage>
</organism>
<gene>
    <name evidence="5" type="ORF">J3U87_33390</name>
</gene>
<dbReference type="GO" id="GO:0043190">
    <property type="term" value="C:ATP-binding cassette (ABC) transporter complex"/>
    <property type="evidence" value="ECO:0007669"/>
    <property type="project" value="InterPro"/>
</dbReference>
<dbReference type="RefSeq" id="WP_237380272.1">
    <property type="nucleotide sequence ID" value="NZ_CP071793.1"/>
</dbReference>
<dbReference type="SUPFAM" id="SSF52540">
    <property type="entry name" value="P-loop containing nucleoside triphosphate hydrolases"/>
    <property type="match status" value="1"/>
</dbReference>
<proteinExistence type="predicted"/>
<keyword evidence="6" id="KW-1185">Reference proteome</keyword>
<dbReference type="GO" id="GO:0016887">
    <property type="term" value="F:ATP hydrolysis activity"/>
    <property type="evidence" value="ECO:0007669"/>
    <property type="project" value="InterPro"/>
</dbReference>
<accession>A0A8A4TVF1</accession>
<dbReference type="PROSITE" id="PS00211">
    <property type="entry name" value="ABC_TRANSPORTER_1"/>
    <property type="match status" value="1"/>
</dbReference>
<dbReference type="GO" id="GO:0022857">
    <property type="term" value="F:transmembrane transporter activity"/>
    <property type="evidence" value="ECO:0007669"/>
    <property type="project" value="InterPro"/>
</dbReference>
<dbReference type="Pfam" id="PF00005">
    <property type="entry name" value="ABC_tran"/>
    <property type="match status" value="1"/>
</dbReference>
<dbReference type="InterPro" id="IPR003593">
    <property type="entry name" value="AAA+_ATPase"/>
</dbReference>
<evidence type="ECO:0000256" key="3">
    <source>
        <dbReference type="ARBA" id="ARBA00022840"/>
    </source>
</evidence>
<evidence type="ECO:0000313" key="5">
    <source>
        <dbReference type="EMBL" id="QTD50505.1"/>
    </source>
</evidence>
<dbReference type="PANTHER" id="PTHR42781">
    <property type="entry name" value="SPERMIDINE/PUTRESCINE IMPORT ATP-BINDING PROTEIN POTA"/>
    <property type="match status" value="1"/>
</dbReference>
<dbReference type="Gene3D" id="2.40.50.100">
    <property type="match status" value="1"/>
</dbReference>
<dbReference type="KEGG" id="scor:J3U87_33390"/>
<evidence type="ECO:0000256" key="1">
    <source>
        <dbReference type="ARBA" id="ARBA00022448"/>
    </source>
</evidence>